<dbReference type="InterPro" id="IPR035914">
    <property type="entry name" value="Sperma_CUB_dom_sf"/>
</dbReference>
<accession>A0A8C8LXW4</accession>
<organism evidence="5 6">
    <name type="scientific">Oncorhynchus tshawytscha</name>
    <name type="common">Chinook salmon</name>
    <name type="synonym">Salmo tshawytscha</name>
    <dbReference type="NCBI Taxonomy" id="74940"/>
    <lineage>
        <taxon>Eukaryota</taxon>
        <taxon>Metazoa</taxon>
        <taxon>Chordata</taxon>
        <taxon>Craniata</taxon>
        <taxon>Vertebrata</taxon>
        <taxon>Euteleostomi</taxon>
        <taxon>Actinopterygii</taxon>
        <taxon>Neopterygii</taxon>
        <taxon>Teleostei</taxon>
        <taxon>Protacanthopterygii</taxon>
        <taxon>Salmoniformes</taxon>
        <taxon>Salmonidae</taxon>
        <taxon>Salmoninae</taxon>
        <taxon>Oncorhynchus</taxon>
    </lineage>
</organism>
<dbReference type="InterPro" id="IPR023415">
    <property type="entry name" value="LDLR_class-A_CS"/>
</dbReference>
<dbReference type="InterPro" id="IPR002172">
    <property type="entry name" value="LDrepeatLR_classA_rpt"/>
</dbReference>
<dbReference type="InterPro" id="IPR000859">
    <property type="entry name" value="CUB_dom"/>
</dbReference>
<evidence type="ECO:0000313" key="6">
    <source>
        <dbReference type="Proteomes" id="UP000694402"/>
    </source>
</evidence>
<evidence type="ECO:0000313" key="5">
    <source>
        <dbReference type="Ensembl" id="ENSOTSP00005049546.2"/>
    </source>
</evidence>
<dbReference type="PROSITE" id="PS01209">
    <property type="entry name" value="LDLRA_1"/>
    <property type="match status" value="1"/>
</dbReference>
<dbReference type="Ensembl" id="ENSOTST00005053877.2">
    <property type="protein sequence ID" value="ENSOTSP00005049546.2"/>
    <property type="gene ID" value="ENSOTSG00005023942.2"/>
</dbReference>
<dbReference type="GeneTree" id="ENSGT00940000156700"/>
<evidence type="ECO:0000256" key="1">
    <source>
        <dbReference type="ARBA" id="ARBA00023157"/>
    </source>
</evidence>
<evidence type="ECO:0000256" key="3">
    <source>
        <dbReference type="SAM" id="Phobius"/>
    </source>
</evidence>
<dbReference type="Gene3D" id="4.10.400.10">
    <property type="entry name" value="Low-density Lipoprotein Receptor"/>
    <property type="match status" value="1"/>
</dbReference>
<feature type="domain" description="CUB" evidence="4">
    <location>
        <begin position="73"/>
        <end position="144"/>
    </location>
</feature>
<reference evidence="5" key="1">
    <citation type="submission" date="2025-08" db="UniProtKB">
        <authorList>
            <consortium name="Ensembl"/>
        </authorList>
    </citation>
    <scope>IDENTIFICATION</scope>
</reference>
<feature type="disulfide bond" evidence="2">
    <location>
        <begin position="171"/>
        <end position="186"/>
    </location>
</feature>
<dbReference type="InterPro" id="IPR042333">
    <property type="entry name" value="LRAD2/Mig-13-like"/>
</dbReference>
<keyword evidence="6" id="KW-1185">Reference proteome</keyword>
<keyword evidence="1 2" id="KW-1015">Disulfide bond</keyword>
<dbReference type="FunFam" id="2.60.120.290:FF:000016">
    <property type="entry name" value="neuropilin and tolloid-like protein 2"/>
    <property type="match status" value="1"/>
</dbReference>
<dbReference type="Pfam" id="PF00431">
    <property type="entry name" value="CUB"/>
    <property type="match status" value="1"/>
</dbReference>
<dbReference type="PROSITE" id="PS50068">
    <property type="entry name" value="LDLRA_2"/>
    <property type="match status" value="1"/>
</dbReference>
<feature type="disulfide bond" evidence="2">
    <location>
        <begin position="152"/>
        <end position="164"/>
    </location>
</feature>
<keyword evidence="3" id="KW-0812">Transmembrane</keyword>
<name>A0A8C8LXW4_ONCTS</name>
<feature type="disulfide bond" evidence="2">
    <location>
        <begin position="159"/>
        <end position="177"/>
    </location>
</feature>
<sequence length="421" mass="47565">MTKHFFLPLPHFSFSLSHDISIPHPLSILVKLLCYFSFSICPIFYFYSTSPCQIPPVSLVSLSSLSSTSSPPQIYLRFLDYEMQNSNECKRNFVAVYDGSASVEDLKNKFCSTVANDVMLVSTTGVIRMWADQGSRRSRFRILFTTFQEPPCEADAFFCHSNMCINNTLVCNGIQNCVYPWDENHCKEKRKANILDNLNNTNGTIIGVTCCIVLILLIVSVIVQIKQPRKKYILRREDFDPTMFQEVFEPPHYELCTLRSATHATAASADLVDLAEDFENYHALRRSSSRCVHDHHCGFASNPGSAHLSQLSLSGRGSRGNLSTREALLTDLPPQPVRPLLPSVATGNRRSILVMKHSYSQEAADNGCDLDDDLEEVPTTSHRLSRHEKAVQRLLENSAILDQYERASMKYENTDRRFTSA</sequence>
<keyword evidence="3" id="KW-0472">Membrane</keyword>
<gene>
    <name evidence="5" type="primary">neto1l</name>
</gene>
<dbReference type="PANTHER" id="PTHR24652">
    <property type="entry name" value="LOW-DENSITY LIPOPROTEIN RECEPTOR CLASS A DOMAIN-CONTAINING PROTEIN 2"/>
    <property type="match status" value="1"/>
</dbReference>
<dbReference type="PANTHER" id="PTHR24652:SF69">
    <property type="entry name" value="CUB DOMAIN-CONTAINING PROTEIN"/>
    <property type="match status" value="1"/>
</dbReference>
<keyword evidence="3" id="KW-1133">Transmembrane helix</keyword>
<reference evidence="5" key="2">
    <citation type="submission" date="2025-09" db="UniProtKB">
        <authorList>
            <consortium name="Ensembl"/>
        </authorList>
    </citation>
    <scope>IDENTIFICATION</scope>
</reference>
<dbReference type="Gene3D" id="2.60.120.290">
    <property type="entry name" value="Spermadhesin, CUB domain"/>
    <property type="match status" value="1"/>
</dbReference>
<dbReference type="SUPFAM" id="SSF49854">
    <property type="entry name" value="Spermadhesin, CUB domain"/>
    <property type="match status" value="1"/>
</dbReference>
<evidence type="ECO:0000259" key="4">
    <source>
        <dbReference type="Pfam" id="PF00431"/>
    </source>
</evidence>
<proteinExistence type="predicted"/>
<dbReference type="SMART" id="SM00192">
    <property type="entry name" value="LDLa"/>
    <property type="match status" value="1"/>
</dbReference>
<dbReference type="AlphaFoldDB" id="A0A8C8LXW4"/>
<dbReference type="InterPro" id="IPR036055">
    <property type="entry name" value="LDL_receptor-like_sf"/>
</dbReference>
<dbReference type="CDD" id="cd00112">
    <property type="entry name" value="LDLa"/>
    <property type="match status" value="1"/>
</dbReference>
<feature type="transmembrane region" description="Helical" evidence="3">
    <location>
        <begin position="205"/>
        <end position="225"/>
    </location>
</feature>
<protein>
    <recommendedName>
        <fullName evidence="4">CUB domain-containing protein</fullName>
    </recommendedName>
</protein>
<dbReference type="SUPFAM" id="SSF57424">
    <property type="entry name" value="LDL receptor-like module"/>
    <property type="match status" value="1"/>
</dbReference>
<dbReference type="Pfam" id="PF00057">
    <property type="entry name" value="Ldl_recept_a"/>
    <property type="match status" value="1"/>
</dbReference>
<dbReference type="Proteomes" id="UP000694402">
    <property type="component" value="Unassembled WGS sequence"/>
</dbReference>
<evidence type="ECO:0000256" key="2">
    <source>
        <dbReference type="PROSITE-ProRule" id="PRU00124"/>
    </source>
</evidence>